<comment type="caution">
    <text evidence="1">The sequence shown here is derived from an EMBL/GenBank/DDBJ whole genome shotgun (WGS) entry which is preliminary data.</text>
</comment>
<proteinExistence type="predicted"/>
<sequence>MIECIETKNGKKIVHLVDPSQVDQLDEISGDEQYALVWCETHRQWEWHWIERSELGGY</sequence>
<protein>
    <submittedName>
        <fullName evidence="1">Uncharacterized protein</fullName>
    </submittedName>
</protein>
<reference evidence="1 2" key="1">
    <citation type="submission" date="2019-12" db="EMBL/GenBank/DDBJ databases">
        <title>Rhizobium genotypes associated with high levels of biological nitrogen fixation by grain legumes in a temperate-maritime cropping system.</title>
        <authorList>
            <person name="Maluk M."/>
            <person name="Francesc Ferrando Molina F."/>
            <person name="Lopez Del Egido L."/>
            <person name="Lafos M."/>
            <person name="Langarica-Fuentes A."/>
            <person name="Gebre Yohannes G."/>
            <person name="Young M.W."/>
            <person name="Martin P."/>
            <person name="Gantlett R."/>
            <person name="Kenicer G."/>
            <person name="Hawes C."/>
            <person name="Begg G.S."/>
            <person name="Quilliam R.S."/>
            <person name="Squire G.R."/>
            <person name="Poole P.S."/>
            <person name="Young P.W."/>
            <person name="Iannetta P.M."/>
            <person name="James E.K."/>
        </authorList>
    </citation>
    <scope>NUCLEOTIDE SEQUENCE [LARGE SCALE GENOMIC DNA]</scope>
    <source>
        <strain evidence="1 2">JHI366</strain>
    </source>
</reference>
<organism evidence="1 2">
    <name type="scientific">Rhizobium phaseoli</name>
    <dbReference type="NCBI Taxonomy" id="396"/>
    <lineage>
        <taxon>Bacteria</taxon>
        <taxon>Pseudomonadati</taxon>
        <taxon>Pseudomonadota</taxon>
        <taxon>Alphaproteobacteria</taxon>
        <taxon>Hyphomicrobiales</taxon>
        <taxon>Rhizobiaceae</taxon>
        <taxon>Rhizobium/Agrobacterium group</taxon>
        <taxon>Rhizobium</taxon>
    </lineage>
</organism>
<dbReference type="RefSeq" id="WP_204330381.1">
    <property type="nucleotide sequence ID" value="NZ_WUFT01000019.1"/>
</dbReference>
<gene>
    <name evidence="1" type="ORF">GR197_25225</name>
</gene>
<accession>A0A7K3UKM1</accession>
<dbReference type="AlphaFoldDB" id="A0A7K3UKM1"/>
<name>A0A7K3UKM1_9HYPH</name>
<evidence type="ECO:0000313" key="1">
    <source>
        <dbReference type="EMBL" id="NEJ73804.1"/>
    </source>
</evidence>
<evidence type="ECO:0000313" key="2">
    <source>
        <dbReference type="Proteomes" id="UP000471753"/>
    </source>
</evidence>
<dbReference type="Proteomes" id="UP000471753">
    <property type="component" value="Unassembled WGS sequence"/>
</dbReference>
<dbReference type="EMBL" id="WUFT01000019">
    <property type="protein sequence ID" value="NEJ73804.1"/>
    <property type="molecule type" value="Genomic_DNA"/>
</dbReference>